<sequence length="60" mass="6776">MIALRASGHDWAKDGTLLRVDWEHGIGWVATHYDLNLRVIQLVRGSAEEVHRAAARWAQA</sequence>
<reference evidence="1 2" key="1">
    <citation type="submission" date="2023-12" db="EMBL/GenBank/DDBJ databases">
        <title>Description of new species of Mycobacterium terrae complex isolated from sewage at the Sao Paulo Zoological Park Foundation in Brazil.</title>
        <authorList>
            <person name="Romagnoli C.L."/>
            <person name="Conceicao E.C."/>
            <person name="Machado E."/>
            <person name="Barreto L.B.P.F."/>
            <person name="Sharma A."/>
            <person name="Silva N.M."/>
            <person name="Marques L.E."/>
            <person name="Juliana M.A."/>
            <person name="Lourenco M.C.S."/>
            <person name="Digiampietri L.A."/>
            <person name="Suffys P.N."/>
            <person name="Viana-Niero C."/>
        </authorList>
    </citation>
    <scope>NUCLEOTIDE SEQUENCE [LARGE SCALE GENOMIC DNA]</scope>
    <source>
        <strain evidence="1 2">MYC098</strain>
    </source>
</reference>
<name>A0ABU5XG92_9MYCO</name>
<dbReference type="EMBL" id="JAYJJR010000004">
    <property type="protein sequence ID" value="MEB3021196.1"/>
    <property type="molecule type" value="Genomic_DNA"/>
</dbReference>
<accession>A0ABU5XG92</accession>
<dbReference type="RefSeq" id="WP_225406612.1">
    <property type="nucleotide sequence ID" value="NZ_JAYJJR010000004.1"/>
</dbReference>
<evidence type="ECO:0000313" key="1">
    <source>
        <dbReference type="EMBL" id="MEB3021196.1"/>
    </source>
</evidence>
<proteinExistence type="predicted"/>
<comment type="caution">
    <text evidence="1">The sequence shown here is derived from an EMBL/GenBank/DDBJ whole genome shotgun (WGS) entry which is preliminary data.</text>
</comment>
<gene>
    <name evidence="1" type="ORF">K6T79_09070</name>
</gene>
<evidence type="ECO:0000313" key="2">
    <source>
        <dbReference type="Proteomes" id="UP001299596"/>
    </source>
</evidence>
<protein>
    <submittedName>
        <fullName evidence="1">Uncharacterized protein</fullName>
    </submittedName>
</protein>
<keyword evidence="2" id="KW-1185">Reference proteome</keyword>
<dbReference type="Proteomes" id="UP001299596">
    <property type="component" value="Unassembled WGS sequence"/>
</dbReference>
<organism evidence="1 2">
    <name type="scientific">[Mycobacterium] crassicus</name>
    <dbReference type="NCBI Taxonomy" id="2872309"/>
    <lineage>
        <taxon>Bacteria</taxon>
        <taxon>Bacillati</taxon>
        <taxon>Actinomycetota</taxon>
        <taxon>Actinomycetes</taxon>
        <taxon>Mycobacteriales</taxon>
        <taxon>Mycobacteriaceae</taxon>
        <taxon>Mycolicibacter</taxon>
    </lineage>
</organism>